<keyword evidence="3" id="KW-1185">Reference proteome</keyword>
<organism evidence="2 3">
    <name type="scientific">Scyliorhinus torazame</name>
    <name type="common">Cloudy catshark</name>
    <name type="synonym">Catulus torazame</name>
    <dbReference type="NCBI Taxonomy" id="75743"/>
    <lineage>
        <taxon>Eukaryota</taxon>
        <taxon>Metazoa</taxon>
        <taxon>Chordata</taxon>
        <taxon>Craniata</taxon>
        <taxon>Vertebrata</taxon>
        <taxon>Chondrichthyes</taxon>
        <taxon>Elasmobranchii</taxon>
        <taxon>Galeomorphii</taxon>
        <taxon>Galeoidea</taxon>
        <taxon>Carcharhiniformes</taxon>
        <taxon>Scyliorhinidae</taxon>
        <taxon>Scyliorhinus</taxon>
    </lineage>
</organism>
<name>A0A401Q4N1_SCYTO</name>
<proteinExistence type="predicted"/>
<comment type="caution">
    <text evidence="2">The sequence shown here is derived from an EMBL/GenBank/DDBJ whole genome shotgun (WGS) entry which is preliminary data.</text>
</comment>
<evidence type="ECO:0000313" key="3">
    <source>
        <dbReference type="Proteomes" id="UP000288216"/>
    </source>
</evidence>
<dbReference type="EMBL" id="BFAA01010896">
    <property type="protein sequence ID" value="GCB80318.1"/>
    <property type="molecule type" value="Genomic_DNA"/>
</dbReference>
<sequence length="140" mass="15987">MKSLVFILVVGLTLSSSTRESIHNGRFTKLCGFDYLGEIHQICGSWPWKRFSPGLHGSSADDGVKRRRKDQWGYDHAGFQRFESDSDQGLFNNDDNQQVEETTSYWERHRAISYGGAECLRHDITGDTPCPGYRHLLKTC</sequence>
<evidence type="ECO:0000313" key="2">
    <source>
        <dbReference type="EMBL" id="GCB80318.1"/>
    </source>
</evidence>
<reference evidence="2 3" key="1">
    <citation type="journal article" date="2018" name="Nat. Ecol. Evol.">
        <title>Shark genomes provide insights into elasmobranch evolution and the origin of vertebrates.</title>
        <authorList>
            <person name="Hara Y"/>
            <person name="Yamaguchi K"/>
            <person name="Onimaru K"/>
            <person name="Kadota M"/>
            <person name="Koyanagi M"/>
            <person name="Keeley SD"/>
            <person name="Tatsumi K"/>
            <person name="Tanaka K"/>
            <person name="Motone F"/>
            <person name="Kageyama Y"/>
            <person name="Nozu R"/>
            <person name="Adachi N"/>
            <person name="Nishimura O"/>
            <person name="Nakagawa R"/>
            <person name="Tanegashima C"/>
            <person name="Kiyatake I"/>
            <person name="Matsumoto R"/>
            <person name="Murakumo K"/>
            <person name="Nishida K"/>
            <person name="Terakita A"/>
            <person name="Kuratani S"/>
            <person name="Sato K"/>
            <person name="Hyodo S Kuraku.S."/>
        </authorList>
    </citation>
    <scope>NUCLEOTIDE SEQUENCE [LARGE SCALE GENOMIC DNA]</scope>
</reference>
<evidence type="ECO:0008006" key="4">
    <source>
        <dbReference type="Google" id="ProtNLM"/>
    </source>
</evidence>
<evidence type="ECO:0000256" key="1">
    <source>
        <dbReference type="SAM" id="SignalP"/>
    </source>
</evidence>
<keyword evidence="1" id="KW-0732">Signal</keyword>
<feature type="signal peptide" evidence="1">
    <location>
        <begin position="1"/>
        <end position="15"/>
    </location>
</feature>
<dbReference type="Proteomes" id="UP000288216">
    <property type="component" value="Unassembled WGS sequence"/>
</dbReference>
<gene>
    <name evidence="2" type="ORF">scyTo_0017142</name>
</gene>
<dbReference type="AlphaFoldDB" id="A0A401Q4N1"/>
<protein>
    <recommendedName>
        <fullName evidence="4">Insulin-like domain-containing protein</fullName>
    </recommendedName>
</protein>
<feature type="chain" id="PRO_5019343124" description="Insulin-like domain-containing protein" evidence="1">
    <location>
        <begin position="16"/>
        <end position="140"/>
    </location>
</feature>
<accession>A0A401Q4N1</accession>